<protein>
    <submittedName>
        <fullName evidence="2">Uncharacterized protein</fullName>
    </submittedName>
</protein>
<organism evidence="2 3">
    <name type="scientific">Neisseria elongata subsp. nitroreducens</name>
    <dbReference type="NCBI Taxonomy" id="90367"/>
    <lineage>
        <taxon>Bacteria</taxon>
        <taxon>Pseudomonadati</taxon>
        <taxon>Pseudomonadota</taxon>
        <taxon>Betaproteobacteria</taxon>
        <taxon>Neisseriales</taxon>
        <taxon>Neisseriaceae</taxon>
        <taxon>Neisseria</taxon>
    </lineage>
</organism>
<evidence type="ECO:0000313" key="3">
    <source>
        <dbReference type="Proteomes" id="UP000708805"/>
    </source>
</evidence>
<dbReference type="AlphaFoldDB" id="A0A9X1CZ04"/>
<keyword evidence="1" id="KW-0472">Membrane</keyword>
<comment type="caution">
    <text evidence="2">The sequence shown here is derived from an EMBL/GenBank/DDBJ whole genome shotgun (WGS) entry which is preliminary data.</text>
</comment>
<name>A0A9X1CZ04_NEIEL</name>
<reference evidence="2" key="1">
    <citation type="submission" date="2021-04" db="EMBL/GenBank/DDBJ databases">
        <title>Genomic characterization of endocarditis-associated Neisseria elongata subsp. nitroreducens.</title>
        <authorList>
            <person name="Schorner M."/>
            <person name="Passarelli-Araujo H."/>
            <person name="Scheffer M."/>
            <person name="Barazzetti F."/>
            <person name="Martins J."/>
            <person name="Machado H."/>
            <person name="Palmeiro J."/>
            <person name="Bazzo M."/>
        </authorList>
    </citation>
    <scope>NUCLEOTIDE SEQUENCE</scope>
    <source>
        <strain evidence="2">Nel_M001</strain>
    </source>
</reference>
<keyword evidence="1" id="KW-0812">Transmembrane</keyword>
<dbReference type="RefSeq" id="WP_214037391.1">
    <property type="nucleotide sequence ID" value="NZ_JAGJWT010000002.1"/>
</dbReference>
<sequence>MSDYQAGYQIGLQCFSTLEGAMDYQMSQVVPSVTADGRLLHPIKQGSQWTFGGQVVMQTFPECDQAKDFRDGSALAGQIAILMVVAFGFRFLKNFIIRMTSYTEEKE</sequence>
<evidence type="ECO:0000313" key="2">
    <source>
        <dbReference type="EMBL" id="MBS9339918.1"/>
    </source>
</evidence>
<accession>A0A9X1CZ04</accession>
<keyword evidence="1" id="KW-1133">Transmembrane helix</keyword>
<proteinExistence type="predicted"/>
<feature type="transmembrane region" description="Helical" evidence="1">
    <location>
        <begin position="74"/>
        <end position="92"/>
    </location>
</feature>
<dbReference type="Proteomes" id="UP000708805">
    <property type="component" value="Unassembled WGS sequence"/>
</dbReference>
<evidence type="ECO:0000256" key="1">
    <source>
        <dbReference type="SAM" id="Phobius"/>
    </source>
</evidence>
<dbReference type="EMBL" id="JAGJWT010000002">
    <property type="protein sequence ID" value="MBS9339918.1"/>
    <property type="molecule type" value="Genomic_DNA"/>
</dbReference>
<gene>
    <name evidence="2" type="ORF">J8641_03605</name>
</gene>